<feature type="domain" description="Carboxymuconolactone decarboxylase-like" evidence="1">
    <location>
        <begin position="33"/>
        <end position="112"/>
    </location>
</feature>
<dbReference type="Gene3D" id="1.20.1290.10">
    <property type="entry name" value="AhpD-like"/>
    <property type="match status" value="1"/>
</dbReference>
<dbReference type="NCBIfam" id="TIGR00778">
    <property type="entry name" value="ahpD_dom"/>
    <property type="match status" value="1"/>
</dbReference>
<sequence>MTDDTRKPKGSDSAQKILEHAHRGLELMAEYQPATMGATQAFMRQAMKPGVLTKKQKELMALGMAIVLRCHYCIILHVRACKAVGVTLEEVMETCAVAIMMGGGPALTYTAEVERAANLVYLDEEGEPIR</sequence>
<dbReference type="InterPro" id="IPR004675">
    <property type="entry name" value="AhpD_core"/>
</dbReference>
<organism evidence="2 3">
    <name type="scientific">Thioalkalicoccus limnaeus</name>
    <dbReference type="NCBI Taxonomy" id="120681"/>
    <lineage>
        <taxon>Bacteria</taxon>
        <taxon>Pseudomonadati</taxon>
        <taxon>Pseudomonadota</taxon>
        <taxon>Gammaproteobacteria</taxon>
        <taxon>Chromatiales</taxon>
        <taxon>Chromatiaceae</taxon>
        <taxon>Thioalkalicoccus</taxon>
    </lineage>
</organism>
<reference evidence="2 3" key="1">
    <citation type="submission" date="2024-05" db="EMBL/GenBank/DDBJ databases">
        <title>Genome Sequence and Characterization of the New Strain Purple Sulfur Bacterium of Genus Thioalkalicoccus.</title>
        <authorList>
            <person name="Bryantseva I.A."/>
            <person name="Kyndt J.A."/>
            <person name="Imhoff J.F."/>
        </authorList>
    </citation>
    <scope>NUCLEOTIDE SEQUENCE [LARGE SCALE GENOMIC DNA]</scope>
    <source>
        <strain evidence="2 3">Um2</strain>
    </source>
</reference>
<dbReference type="SUPFAM" id="SSF69118">
    <property type="entry name" value="AhpD-like"/>
    <property type="match status" value="1"/>
</dbReference>
<dbReference type="PANTHER" id="PTHR33930:SF2">
    <property type="entry name" value="BLR3452 PROTEIN"/>
    <property type="match status" value="1"/>
</dbReference>
<keyword evidence="3" id="KW-1185">Reference proteome</keyword>
<gene>
    <name evidence="2" type="ORF">ABC977_08235</name>
</gene>
<dbReference type="RefSeq" id="WP_369666779.1">
    <property type="nucleotide sequence ID" value="NZ_JBDKXB010000008.1"/>
</dbReference>
<comment type="caution">
    <text evidence="2">The sequence shown here is derived from an EMBL/GenBank/DDBJ whole genome shotgun (WGS) entry which is preliminary data.</text>
</comment>
<dbReference type="EMBL" id="JBDKXB010000008">
    <property type="protein sequence ID" value="MEY6432391.1"/>
    <property type="molecule type" value="Genomic_DNA"/>
</dbReference>
<evidence type="ECO:0000259" key="1">
    <source>
        <dbReference type="Pfam" id="PF02627"/>
    </source>
</evidence>
<dbReference type="InterPro" id="IPR029032">
    <property type="entry name" value="AhpD-like"/>
</dbReference>
<dbReference type="PANTHER" id="PTHR33930">
    <property type="entry name" value="ALKYL HYDROPEROXIDE REDUCTASE AHPD"/>
    <property type="match status" value="1"/>
</dbReference>
<accession>A0ABV4BD67</accession>
<proteinExistence type="predicted"/>
<evidence type="ECO:0000313" key="2">
    <source>
        <dbReference type="EMBL" id="MEY6432391.1"/>
    </source>
</evidence>
<evidence type="ECO:0000313" key="3">
    <source>
        <dbReference type="Proteomes" id="UP001564408"/>
    </source>
</evidence>
<name>A0ABV4BD67_9GAMM</name>
<dbReference type="InterPro" id="IPR003779">
    <property type="entry name" value="CMD-like"/>
</dbReference>
<protein>
    <submittedName>
        <fullName evidence="2">Carboxymuconolactone decarboxylase family protein</fullName>
    </submittedName>
</protein>
<dbReference type="Proteomes" id="UP001564408">
    <property type="component" value="Unassembled WGS sequence"/>
</dbReference>
<dbReference type="Pfam" id="PF02627">
    <property type="entry name" value="CMD"/>
    <property type="match status" value="1"/>
</dbReference>